<name>A0A1G8D5N3_9FLAO</name>
<keyword evidence="2" id="KW-1185">Reference proteome</keyword>
<evidence type="ECO:0000313" key="2">
    <source>
        <dbReference type="Proteomes" id="UP000198869"/>
    </source>
</evidence>
<proteinExistence type="predicted"/>
<evidence type="ECO:0008006" key="3">
    <source>
        <dbReference type="Google" id="ProtNLM"/>
    </source>
</evidence>
<dbReference type="Proteomes" id="UP000198869">
    <property type="component" value="Unassembled WGS sequence"/>
</dbReference>
<dbReference type="AlphaFoldDB" id="A0A1G8D5N3"/>
<organism evidence="1 2">
    <name type="scientific">Chryseobacterium taeanense</name>
    <dbReference type="NCBI Taxonomy" id="311334"/>
    <lineage>
        <taxon>Bacteria</taxon>
        <taxon>Pseudomonadati</taxon>
        <taxon>Bacteroidota</taxon>
        <taxon>Flavobacteriia</taxon>
        <taxon>Flavobacteriales</taxon>
        <taxon>Weeksellaceae</taxon>
        <taxon>Chryseobacterium group</taxon>
        <taxon>Chryseobacterium</taxon>
    </lineage>
</organism>
<dbReference type="STRING" id="311334.SAMN05421846_10159"/>
<sequence length="327" mass="39563">MMNKEKILLVMPDYSDFPQLFLDNLKNIGFEPFLLTDKVSKFRYKGLESIKNFFVKNIFRNKEYKQNLIKRHFLEELERNLSAIEGQLDYILVIRPDNFPVSFIKKLKTKTPKLIAYQWDGIEKFPEVKKYFDLFDTFFCFEKLENQENIKPVTNFYFDHLPPYYKEYNTENPRLYFVGLYWKSREEKIDTFIDKVSDFNVDLSIFIQYFKEPEKKNPKITYIKDRITFEDNLEKVKNSDILLDFVDPLHNGLSIRFFEGLYYRKKVITDNIMVKNYDFYHPDNIFVVENGNYKNIDAFIKKPYHDLPKEIVKKYGFSSWIQKIIKG</sequence>
<dbReference type="EMBL" id="FNDW01000001">
    <property type="protein sequence ID" value="SDH53108.1"/>
    <property type="molecule type" value="Genomic_DNA"/>
</dbReference>
<accession>A0A1G8D5N3</accession>
<evidence type="ECO:0000313" key="1">
    <source>
        <dbReference type="EMBL" id="SDH53108.1"/>
    </source>
</evidence>
<reference evidence="2" key="1">
    <citation type="submission" date="2016-10" db="EMBL/GenBank/DDBJ databases">
        <authorList>
            <person name="Varghese N."/>
            <person name="Submissions S."/>
        </authorList>
    </citation>
    <scope>NUCLEOTIDE SEQUENCE [LARGE SCALE GENOMIC DNA]</scope>
    <source>
        <strain evidence="2">DSM 17071</strain>
    </source>
</reference>
<gene>
    <name evidence="1" type="ORF">SAMN05421846_10159</name>
</gene>
<protein>
    <recommendedName>
        <fullName evidence="3">Lipopolysaccharide biosynthesis protein</fullName>
    </recommendedName>
</protein>